<accession>A0A9P6RLH5</accession>
<dbReference type="SMART" id="SM00367">
    <property type="entry name" value="LRR_CC"/>
    <property type="match status" value="3"/>
</dbReference>
<dbReference type="SUPFAM" id="SSF81383">
    <property type="entry name" value="F-box domain"/>
    <property type="match status" value="1"/>
</dbReference>
<feature type="domain" description="F-box" evidence="2">
    <location>
        <begin position="40"/>
        <end position="87"/>
    </location>
</feature>
<dbReference type="SMART" id="SM00256">
    <property type="entry name" value="FBOX"/>
    <property type="match status" value="1"/>
</dbReference>
<keyword evidence="4" id="KW-1185">Reference proteome</keyword>
<proteinExistence type="predicted"/>
<evidence type="ECO:0000256" key="1">
    <source>
        <dbReference type="SAM" id="MobiDB-lite"/>
    </source>
</evidence>
<dbReference type="PROSITE" id="PS50181">
    <property type="entry name" value="FBOX"/>
    <property type="match status" value="1"/>
</dbReference>
<dbReference type="EMBL" id="JAAAIP010000200">
    <property type="protein sequence ID" value="KAG0322865.1"/>
    <property type="molecule type" value="Genomic_DNA"/>
</dbReference>
<dbReference type="Proteomes" id="UP000738325">
    <property type="component" value="Unassembled WGS sequence"/>
</dbReference>
<dbReference type="OrthoDB" id="421226at2759"/>
<dbReference type="InterPro" id="IPR001810">
    <property type="entry name" value="F-box_dom"/>
</dbReference>
<reference evidence="3" key="1">
    <citation type="journal article" date="2020" name="Fungal Divers.">
        <title>Resolving the Mortierellaceae phylogeny through synthesis of multi-gene phylogenetics and phylogenomics.</title>
        <authorList>
            <person name="Vandepol N."/>
            <person name="Liber J."/>
            <person name="Desiro A."/>
            <person name="Na H."/>
            <person name="Kennedy M."/>
            <person name="Barry K."/>
            <person name="Grigoriev I.V."/>
            <person name="Miller A.N."/>
            <person name="O'Donnell K."/>
            <person name="Stajich J.E."/>
            <person name="Bonito G."/>
        </authorList>
    </citation>
    <scope>NUCLEOTIDE SEQUENCE</scope>
    <source>
        <strain evidence="3">REB-010B</strain>
    </source>
</reference>
<feature type="region of interest" description="Disordered" evidence="1">
    <location>
        <begin position="1"/>
        <end position="31"/>
    </location>
</feature>
<protein>
    <recommendedName>
        <fullName evidence="2">F-box domain-containing protein</fullName>
    </recommendedName>
</protein>
<dbReference type="InterPro" id="IPR006553">
    <property type="entry name" value="Leu-rich_rpt_Cys-con_subtyp"/>
</dbReference>
<comment type="caution">
    <text evidence="3">The sequence shown here is derived from an EMBL/GenBank/DDBJ whole genome shotgun (WGS) entry which is preliminary data.</text>
</comment>
<evidence type="ECO:0000313" key="4">
    <source>
        <dbReference type="Proteomes" id="UP000738325"/>
    </source>
</evidence>
<organism evidence="3 4">
    <name type="scientific">Dissophora globulifera</name>
    <dbReference type="NCBI Taxonomy" id="979702"/>
    <lineage>
        <taxon>Eukaryota</taxon>
        <taxon>Fungi</taxon>
        <taxon>Fungi incertae sedis</taxon>
        <taxon>Mucoromycota</taxon>
        <taxon>Mortierellomycotina</taxon>
        <taxon>Mortierellomycetes</taxon>
        <taxon>Mortierellales</taxon>
        <taxon>Mortierellaceae</taxon>
        <taxon>Dissophora</taxon>
    </lineage>
</organism>
<dbReference type="InterPro" id="IPR036047">
    <property type="entry name" value="F-box-like_dom_sf"/>
</dbReference>
<gene>
    <name evidence="3" type="ORF">BGZ99_003116</name>
</gene>
<dbReference type="SUPFAM" id="SSF52047">
    <property type="entry name" value="RNI-like"/>
    <property type="match status" value="1"/>
</dbReference>
<dbReference type="PANTHER" id="PTHR13318">
    <property type="entry name" value="PARTNER OF PAIRED, ISOFORM B-RELATED"/>
    <property type="match status" value="1"/>
</dbReference>
<dbReference type="AlphaFoldDB" id="A0A9P6RLH5"/>
<dbReference type="GO" id="GO:0031146">
    <property type="term" value="P:SCF-dependent proteasomal ubiquitin-dependent protein catabolic process"/>
    <property type="evidence" value="ECO:0007669"/>
    <property type="project" value="TreeGrafter"/>
</dbReference>
<sequence length="440" mass="49941">MDNTDLQQDHHHHHQIDALPDKHQDHRGDDGGLTYDDASVFRYTDLPMEVQLLVIQRIESIRELLQLRLVSSAMNALVLEPDFWRKLKFSKGRHQTARLNLIVAELVREQERRDGHSASQRPAFSQMTDSLSVMTSNSAQLVWGQEMEASFNAFLHCLSTHPAAAQGVRDVVIESWEEESYMDDTWIVLQKFNAMTSLRLLKSVLTHLTPPFSSSVVAPGSSPWRNMTQLDLTDCTRLEDLSGILDLAPCLENLSLQGCTSLRNFTPLAPSPLSPLPRTTTGHHSAGPLLYKKLNLIETHIRDHELIAILERAPNLYEIRLDQCYQLTDASLVTLGYGNQIPPALATALDLRVTYVDRMDDSEASTSFCPQLKILSLKDCYDLTDQGMRALVGCRQLELLIIRGLRQVRENTIEWLHLKGVPLRKALSPLGQWRYWHLED</sequence>
<evidence type="ECO:0000259" key="2">
    <source>
        <dbReference type="PROSITE" id="PS50181"/>
    </source>
</evidence>
<dbReference type="Pfam" id="PF12937">
    <property type="entry name" value="F-box-like"/>
    <property type="match status" value="1"/>
</dbReference>
<name>A0A9P6RLH5_9FUNG</name>
<dbReference type="Gene3D" id="3.80.10.10">
    <property type="entry name" value="Ribonuclease Inhibitor"/>
    <property type="match status" value="1"/>
</dbReference>
<evidence type="ECO:0000313" key="3">
    <source>
        <dbReference type="EMBL" id="KAG0322865.1"/>
    </source>
</evidence>
<dbReference type="InterPro" id="IPR032675">
    <property type="entry name" value="LRR_dom_sf"/>
</dbReference>
<dbReference type="GO" id="GO:0019005">
    <property type="term" value="C:SCF ubiquitin ligase complex"/>
    <property type="evidence" value="ECO:0007669"/>
    <property type="project" value="TreeGrafter"/>
</dbReference>
<feature type="compositionally biased region" description="Basic and acidic residues" evidence="1">
    <location>
        <begin position="15"/>
        <end position="30"/>
    </location>
</feature>